<feature type="non-terminal residue" evidence="1">
    <location>
        <position position="1"/>
    </location>
</feature>
<keyword evidence="2" id="KW-1185">Reference proteome</keyword>
<dbReference type="EMBL" id="LXQA010701861">
    <property type="protein sequence ID" value="MCI66767.1"/>
    <property type="molecule type" value="Genomic_DNA"/>
</dbReference>
<organism evidence="1 2">
    <name type="scientific">Trifolium medium</name>
    <dbReference type="NCBI Taxonomy" id="97028"/>
    <lineage>
        <taxon>Eukaryota</taxon>
        <taxon>Viridiplantae</taxon>
        <taxon>Streptophyta</taxon>
        <taxon>Embryophyta</taxon>
        <taxon>Tracheophyta</taxon>
        <taxon>Spermatophyta</taxon>
        <taxon>Magnoliopsida</taxon>
        <taxon>eudicotyledons</taxon>
        <taxon>Gunneridae</taxon>
        <taxon>Pentapetalae</taxon>
        <taxon>rosids</taxon>
        <taxon>fabids</taxon>
        <taxon>Fabales</taxon>
        <taxon>Fabaceae</taxon>
        <taxon>Papilionoideae</taxon>
        <taxon>50 kb inversion clade</taxon>
        <taxon>NPAAA clade</taxon>
        <taxon>Hologalegina</taxon>
        <taxon>IRL clade</taxon>
        <taxon>Trifolieae</taxon>
        <taxon>Trifolium</taxon>
    </lineage>
</organism>
<dbReference type="AlphaFoldDB" id="A0A392U1X8"/>
<dbReference type="Proteomes" id="UP000265520">
    <property type="component" value="Unassembled WGS sequence"/>
</dbReference>
<sequence>ESGEGIPRAPGYGLVKVSRRRAPYKDKTGRF</sequence>
<protein>
    <submittedName>
        <fullName evidence="1">Uncharacterized protein</fullName>
    </submittedName>
</protein>
<evidence type="ECO:0000313" key="2">
    <source>
        <dbReference type="Proteomes" id="UP000265520"/>
    </source>
</evidence>
<comment type="caution">
    <text evidence="1">The sequence shown here is derived from an EMBL/GenBank/DDBJ whole genome shotgun (WGS) entry which is preliminary data.</text>
</comment>
<proteinExistence type="predicted"/>
<reference evidence="1 2" key="1">
    <citation type="journal article" date="2018" name="Front. Plant Sci.">
        <title>Red Clover (Trifolium pratense) and Zigzag Clover (T. medium) - A Picture of Genomic Similarities and Differences.</title>
        <authorList>
            <person name="Dluhosova J."/>
            <person name="Istvanek J."/>
            <person name="Nedelnik J."/>
            <person name="Repkova J."/>
        </authorList>
    </citation>
    <scope>NUCLEOTIDE SEQUENCE [LARGE SCALE GENOMIC DNA]</scope>
    <source>
        <strain evidence="2">cv. 10/8</strain>
        <tissue evidence="1">Leaf</tissue>
    </source>
</reference>
<accession>A0A392U1X8</accession>
<evidence type="ECO:0000313" key="1">
    <source>
        <dbReference type="EMBL" id="MCI66767.1"/>
    </source>
</evidence>
<name>A0A392U1X8_9FABA</name>